<feature type="compositionally biased region" description="Low complexity" evidence="1">
    <location>
        <begin position="232"/>
        <end position="241"/>
    </location>
</feature>
<evidence type="ECO:0000256" key="2">
    <source>
        <dbReference type="SAM" id="SignalP"/>
    </source>
</evidence>
<feature type="chain" id="PRO_5038553269" description="Copper chaperone PCu(A)C" evidence="2">
    <location>
        <begin position="17"/>
        <end position="256"/>
    </location>
</feature>
<accession>A0A344LC42</accession>
<dbReference type="EMBL" id="CP015163">
    <property type="protein sequence ID" value="AXB45616.1"/>
    <property type="molecule type" value="Genomic_DNA"/>
</dbReference>
<sequence length="256" mass="25188">MLGVAALGLGAVLALAGCGAGQITQTDTQLPAVTGGFADLGKLAVRDAKLTFPGDAAFYPAGATAPLEMVVANNGPADDELIDVSSEGAADAEIQGYQAVVSGSKLTVSPMGHEHEPAAHAAQPPSGTQQPSGAQQPPSASNPPSNAPGSASQAPPPPPADAVEEHPVGHAVINLVGLKAPMYPGQTLKVTLTFRDAGSVVVDVPIASSTRPRADHGSEGGHGEHPAPPAGAPQEHGAPPASHAGPVEGDHGNHGG</sequence>
<feature type="compositionally biased region" description="Basic and acidic residues" evidence="1">
    <location>
        <begin position="212"/>
        <end position="225"/>
    </location>
</feature>
<evidence type="ECO:0000256" key="1">
    <source>
        <dbReference type="SAM" id="MobiDB-lite"/>
    </source>
</evidence>
<keyword evidence="2" id="KW-0732">Signal</keyword>
<feature type="region of interest" description="Disordered" evidence="1">
    <location>
        <begin position="206"/>
        <end position="256"/>
    </location>
</feature>
<evidence type="ECO:0000313" key="3">
    <source>
        <dbReference type="EMBL" id="AXB45616.1"/>
    </source>
</evidence>
<feature type="signal peptide" evidence="2">
    <location>
        <begin position="1"/>
        <end position="16"/>
    </location>
</feature>
<proteinExistence type="predicted"/>
<dbReference type="Gene3D" id="2.60.40.1890">
    <property type="entry name" value="PCu(A)C copper chaperone"/>
    <property type="match status" value="1"/>
</dbReference>
<keyword evidence="4" id="KW-1185">Reference proteome</keyword>
<gene>
    <name evidence="3" type="ORF">A4R43_26570</name>
</gene>
<reference evidence="3 4" key="1">
    <citation type="submission" date="2016-04" db="EMBL/GenBank/DDBJ databases">
        <title>Complete genome sequence and analysis of deep-sea sediment isolate, Amycolatopsis sp. WP1.</title>
        <authorList>
            <person name="Wang H."/>
            <person name="Chen S."/>
            <person name="Wu Q."/>
        </authorList>
    </citation>
    <scope>NUCLEOTIDE SEQUENCE [LARGE SCALE GENOMIC DNA]</scope>
    <source>
        <strain evidence="3 4">WP1</strain>
    </source>
</reference>
<name>A0A344LC42_9PSEU</name>
<dbReference type="KEGG" id="aab:A4R43_26570"/>
<evidence type="ECO:0000313" key="4">
    <source>
        <dbReference type="Proteomes" id="UP000250434"/>
    </source>
</evidence>
<organism evidence="3 4">
    <name type="scientific">Amycolatopsis albispora</name>
    <dbReference type="NCBI Taxonomy" id="1804986"/>
    <lineage>
        <taxon>Bacteria</taxon>
        <taxon>Bacillati</taxon>
        <taxon>Actinomycetota</taxon>
        <taxon>Actinomycetes</taxon>
        <taxon>Pseudonocardiales</taxon>
        <taxon>Pseudonocardiaceae</taxon>
        <taxon>Amycolatopsis</taxon>
    </lineage>
</organism>
<dbReference type="SUPFAM" id="SSF110087">
    <property type="entry name" value="DR1885-like metal-binding protein"/>
    <property type="match status" value="1"/>
</dbReference>
<dbReference type="AlphaFoldDB" id="A0A344LC42"/>
<dbReference type="Pfam" id="PF04314">
    <property type="entry name" value="PCuAC"/>
    <property type="match status" value="1"/>
</dbReference>
<dbReference type="InterPro" id="IPR036182">
    <property type="entry name" value="PCuAC_sf"/>
</dbReference>
<evidence type="ECO:0008006" key="5">
    <source>
        <dbReference type="Google" id="ProtNLM"/>
    </source>
</evidence>
<protein>
    <recommendedName>
        <fullName evidence="5">Copper chaperone PCu(A)C</fullName>
    </recommendedName>
</protein>
<feature type="region of interest" description="Disordered" evidence="1">
    <location>
        <begin position="108"/>
        <end position="164"/>
    </location>
</feature>
<dbReference type="InterPro" id="IPR007410">
    <property type="entry name" value="LpqE-like"/>
</dbReference>
<dbReference type="Proteomes" id="UP000250434">
    <property type="component" value="Chromosome"/>
</dbReference>
<feature type="compositionally biased region" description="Low complexity" evidence="1">
    <location>
        <begin position="119"/>
        <end position="153"/>
    </location>
</feature>
<dbReference type="OrthoDB" id="5188566at2"/>